<dbReference type="GO" id="GO:0051213">
    <property type="term" value="F:dioxygenase activity"/>
    <property type="evidence" value="ECO:0007669"/>
    <property type="project" value="UniProtKB-KW"/>
</dbReference>
<evidence type="ECO:0000256" key="4">
    <source>
        <dbReference type="ARBA" id="ARBA00023002"/>
    </source>
</evidence>
<protein>
    <submittedName>
        <fullName evidence="6">3-phenylpropionate/trans-cinnamate dioxygenase ferredoxin reductase subunit</fullName>
        <ecNumber evidence="6">1.18.1.3</ecNumber>
    </submittedName>
</protein>
<dbReference type="InterPro" id="IPR036188">
    <property type="entry name" value="FAD/NAD-bd_sf"/>
</dbReference>
<organism evidence="6 7">
    <name type="scientific">Pseudorhizobium tarimense</name>
    <dbReference type="NCBI Taxonomy" id="1079109"/>
    <lineage>
        <taxon>Bacteria</taxon>
        <taxon>Pseudomonadati</taxon>
        <taxon>Pseudomonadota</taxon>
        <taxon>Alphaproteobacteria</taxon>
        <taxon>Hyphomicrobiales</taxon>
        <taxon>Rhizobiaceae</taxon>
        <taxon>Rhizobium/Agrobacterium group</taxon>
        <taxon>Pseudorhizobium</taxon>
    </lineage>
</organism>
<comment type="cofactor">
    <cofactor evidence="1">
        <name>FAD</name>
        <dbReference type="ChEBI" id="CHEBI:57692"/>
    </cofactor>
</comment>
<gene>
    <name evidence="6" type="ORF">ABID21_004061</name>
</gene>
<reference evidence="6 7" key="1">
    <citation type="submission" date="2024-06" db="EMBL/GenBank/DDBJ databases">
        <title>Genomic Encyclopedia of Type Strains, Phase IV (KMG-IV): sequencing the most valuable type-strain genomes for metagenomic binning, comparative biology and taxonomic classification.</title>
        <authorList>
            <person name="Goeker M."/>
        </authorList>
    </citation>
    <scope>NUCLEOTIDE SEQUENCE [LARGE SCALE GENOMIC DNA]</scope>
    <source>
        <strain evidence="6 7">DSM 105042</strain>
    </source>
</reference>
<dbReference type="PANTHER" id="PTHR43557:SF2">
    <property type="entry name" value="RIESKE DOMAIN-CONTAINING PROTEIN-RELATED"/>
    <property type="match status" value="1"/>
</dbReference>
<accession>A0ABV2HBQ9</accession>
<evidence type="ECO:0000313" key="7">
    <source>
        <dbReference type="Proteomes" id="UP001549031"/>
    </source>
</evidence>
<evidence type="ECO:0000259" key="5">
    <source>
        <dbReference type="Pfam" id="PF07992"/>
    </source>
</evidence>
<dbReference type="GO" id="GO:0008860">
    <property type="term" value="F:ferredoxin-NAD+ reductase activity"/>
    <property type="evidence" value="ECO:0007669"/>
    <property type="project" value="UniProtKB-EC"/>
</dbReference>
<dbReference type="Gene3D" id="3.30.390.30">
    <property type="match status" value="1"/>
</dbReference>
<dbReference type="PANTHER" id="PTHR43557">
    <property type="entry name" value="APOPTOSIS-INDUCING FACTOR 1"/>
    <property type="match status" value="1"/>
</dbReference>
<dbReference type="InterPro" id="IPR016156">
    <property type="entry name" value="FAD/NAD-linked_Rdtase_dimer_sf"/>
</dbReference>
<sequence>MKRDRHPGVVVIGASHAGLAVAAELRKLEYLHPITLISDEVALPYHRPHLSKECISGQMPVPRDLRPLGFFAENDIDLRLNSSVVAIERNLHQVRLSFENLPYENLIIATGADARRLPEAIDPEGHAITLRVRADWEILSVRLRRARHIVVIGGGLIGLEVAAAACALGAAVTVIEAAGQLMARSLYLPLAEEVLQRHTANGINFRLNARVASVGSSGITLEHGERIDADLVVAAVGSSPRCDLAVEAGLACSDGIETDAQGRTADPVIFALGDCARWSNSGRSERHESVAASQAQAKAVAAAITGVAAPPNVPLRLWSTQGEIRLQMSGPVKTGCKTHLEQVEESGLLLRAVEDGRLIAVQALDAARSFSSAVSRIGEIESPRDASLIANCSN</sequence>
<dbReference type="SUPFAM" id="SSF51905">
    <property type="entry name" value="FAD/NAD(P)-binding domain"/>
    <property type="match status" value="1"/>
</dbReference>
<proteinExistence type="predicted"/>
<name>A0ABV2HBQ9_9HYPH</name>
<dbReference type="EMBL" id="JBEPLJ010000017">
    <property type="protein sequence ID" value="MET3587929.1"/>
    <property type="molecule type" value="Genomic_DNA"/>
</dbReference>
<dbReference type="EC" id="1.18.1.3" evidence="6"/>
<dbReference type="Gene3D" id="3.50.50.60">
    <property type="entry name" value="FAD/NAD(P)-binding domain"/>
    <property type="match status" value="2"/>
</dbReference>
<evidence type="ECO:0000313" key="6">
    <source>
        <dbReference type="EMBL" id="MET3587929.1"/>
    </source>
</evidence>
<dbReference type="PRINTS" id="PR00368">
    <property type="entry name" value="FADPNR"/>
</dbReference>
<keyword evidence="3" id="KW-0274">FAD</keyword>
<keyword evidence="6" id="KW-0223">Dioxygenase</keyword>
<dbReference type="RefSeq" id="WP_247245624.1">
    <property type="nucleotide sequence ID" value="NZ_JALJRA010000017.1"/>
</dbReference>
<evidence type="ECO:0000256" key="2">
    <source>
        <dbReference type="ARBA" id="ARBA00022630"/>
    </source>
</evidence>
<feature type="domain" description="FAD/NAD(P)-binding" evidence="5">
    <location>
        <begin position="9"/>
        <end position="296"/>
    </location>
</feature>
<dbReference type="Pfam" id="PF07992">
    <property type="entry name" value="Pyr_redox_2"/>
    <property type="match status" value="1"/>
</dbReference>
<dbReference type="InterPro" id="IPR050446">
    <property type="entry name" value="FAD-oxidoreductase/Apoptosis"/>
</dbReference>
<dbReference type="Proteomes" id="UP001549031">
    <property type="component" value="Unassembled WGS sequence"/>
</dbReference>
<evidence type="ECO:0000256" key="3">
    <source>
        <dbReference type="ARBA" id="ARBA00022827"/>
    </source>
</evidence>
<comment type="caution">
    <text evidence="6">The sequence shown here is derived from an EMBL/GenBank/DDBJ whole genome shotgun (WGS) entry which is preliminary data.</text>
</comment>
<keyword evidence="2" id="KW-0285">Flavoprotein</keyword>
<keyword evidence="4 6" id="KW-0560">Oxidoreductase</keyword>
<dbReference type="InterPro" id="IPR023753">
    <property type="entry name" value="FAD/NAD-binding_dom"/>
</dbReference>
<keyword evidence="7" id="KW-1185">Reference proteome</keyword>
<dbReference type="PRINTS" id="PR00411">
    <property type="entry name" value="PNDRDTASEI"/>
</dbReference>
<evidence type="ECO:0000256" key="1">
    <source>
        <dbReference type="ARBA" id="ARBA00001974"/>
    </source>
</evidence>